<dbReference type="SUPFAM" id="SSF49299">
    <property type="entry name" value="PKD domain"/>
    <property type="match status" value="1"/>
</dbReference>
<feature type="domain" description="Fibronectin type-III" evidence="8">
    <location>
        <begin position="2913"/>
        <end position="3006"/>
    </location>
</feature>
<evidence type="ECO:0000256" key="1">
    <source>
        <dbReference type="ARBA" id="ARBA00001913"/>
    </source>
</evidence>
<feature type="domain" description="Fibronectin type-III" evidence="8">
    <location>
        <begin position="2543"/>
        <end position="2636"/>
    </location>
</feature>
<evidence type="ECO:0000259" key="8">
    <source>
        <dbReference type="PROSITE" id="PS50853"/>
    </source>
</evidence>
<dbReference type="PANTHER" id="PTHR13817:SF73">
    <property type="entry name" value="FIBRONECTIN TYPE-III DOMAIN-CONTAINING PROTEIN"/>
    <property type="match status" value="1"/>
</dbReference>
<name>A0A5B9QKG9_9BACT</name>
<dbReference type="InterPro" id="IPR003644">
    <property type="entry name" value="Calx_beta"/>
</dbReference>
<gene>
    <name evidence="9" type="ORF">UC8_13390</name>
</gene>
<dbReference type="SMART" id="SM00306">
    <property type="entry name" value="HintN"/>
    <property type="match status" value="1"/>
</dbReference>
<feature type="domain" description="Fibronectin type-III" evidence="8">
    <location>
        <begin position="2728"/>
        <end position="2821"/>
    </location>
</feature>
<dbReference type="Gene3D" id="2.60.120.380">
    <property type="match status" value="3"/>
</dbReference>
<dbReference type="CDD" id="cd00081">
    <property type="entry name" value="Hint"/>
    <property type="match status" value="1"/>
</dbReference>
<dbReference type="Pfam" id="PF00041">
    <property type="entry name" value="fn3"/>
    <property type="match status" value="17"/>
</dbReference>
<dbReference type="SUPFAM" id="SSF51294">
    <property type="entry name" value="Hedgehog/intein (Hint) domain"/>
    <property type="match status" value="1"/>
</dbReference>
<feature type="region of interest" description="Disordered" evidence="5">
    <location>
        <begin position="4552"/>
        <end position="4572"/>
    </location>
</feature>
<dbReference type="EMBL" id="CP042914">
    <property type="protein sequence ID" value="QEG39374.1"/>
    <property type="molecule type" value="Genomic_DNA"/>
</dbReference>
<dbReference type="Proteomes" id="UP000325286">
    <property type="component" value="Chromosome"/>
</dbReference>
<feature type="domain" description="Fibronectin type-III" evidence="8">
    <location>
        <begin position="2358"/>
        <end position="2451"/>
    </location>
</feature>
<comment type="cofactor">
    <cofactor evidence="1">
        <name>Ca(2+)</name>
        <dbReference type="ChEBI" id="CHEBI:29108"/>
    </cofactor>
</comment>
<dbReference type="Gene3D" id="2.60.40.10">
    <property type="entry name" value="Immunoglobulins"/>
    <property type="match status" value="35"/>
</dbReference>
<dbReference type="InterPro" id="IPR003961">
    <property type="entry name" value="FN3_dom"/>
</dbReference>
<feature type="domain" description="Fibronectin type-III" evidence="8">
    <location>
        <begin position="2269"/>
        <end position="2357"/>
    </location>
</feature>
<dbReference type="InterPro" id="IPR035986">
    <property type="entry name" value="PKD_dom_sf"/>
</dbReference>
<dbReference type="Pfam" id="PF17803">
    <property type="entry name" value="Cadherin_4"/>
    <property type="match status" value="1"/>
</dbReference>
<dbReference type="SUPFAM" id="SSF49265">
    <property type="entry name" value="Fibronectin type III"/>
    <property type="match status" value="16"/>
</dbReference>
<dbReference type="PROSITE" id="PS50853">
    <property type="entry name" value="FN3"/>
    <property type="match status" value="28"/>
</dbReference>
<dbReference type="Pfam" id="PF01079">
    <property type="entry name" value="Hint"/>
    <property type="match status" value="1"/>
</dbReference>
<dbReference type="Pfam" id="PF04151">
    <property type="entry name" value="PPC"/>
    <property type="match status" value="3"/>
</dbReference>
<feature type="domain" description="Fibronectin type-III" evidence="8">
    <location>
        <begin position="3926"/>
        <end position="4015"/>
    </location>
</feature>
<dbReference type="GO" id="GO:0016539">
    <property type="term" value="P:intein-mediated protein splicing"/>
    <property type="evidence" value="ECO:0007669"/>
    <property type="project" value="InterPro"/>
</dbReference>
<dbReference type="SMART" id="SM00736">
    <property type="entry name" value="CADG"/>
    <property type="match status" value="2"/>
</dbReference>
<feature type="domain" description="PKD" evidence="6">
    <location>
        <begin position="4933"/>
        <end position="5028"/>
    </location>
</feature>
<feature type="domain" description="Fibronectin type-III" evidence="8">
    <location>
        <begin position="3283"/>
        <end position="3376"/>
    </location>
</feature>
<dbReference type="Pfam" id="PF17963">
    <property type="entry name" value="Big_9"/>
    <property type="match status" value="5"/>
</dbReference>
<dbReference type="KEGG" id="rul:UC8_13390"/>
<feature type="domain" description="Fibronectin type-III" evidence="8">
    <location>
        <begin position="3745"/>
        <end position="3833"/>
    </location>
</feature>
<organism evidence="9 10">
    <name type="scientific">Roseimaritima ulvae</name>
    <dbReference type="NCBI Taxonomy" id="980254"/>
    <lineage>
        <taxon>Bacteria</taxon>
        <taxon>Pseudomonadati</taxon>
        <taxon>Planctomycetota</taxon>
        <taxon>Planctomycetia</taxon>
        <taxon>Pirellulales</taxon>
        <taxon>Pirellulaceae</taxon>
        <taxon>Roseimaritima</taxon>
    </lineage>
</organism>
<dbReference type="Gene3D" id="2.60.40.3440">
    <property type="match status" value="1"/>
</dbReference>
<feature type="domain" description="Fibronectin type-III" evidence="8">
    <location>
        <begin position="2084"/>
        <end position="2172"/>
    </location>
</feature>
<dbReference type="GO" id="GO:0007156">
    <property type="term" value="P:homophilic cell adhesion via plasma membrane adhesion molecules"/>
    <property type="evidence" value="ECO:0007669"/>
    <property type="project" value="InterPro"/>
</dbReference>
<proteinExistence type="predicted"/>
<dbReference type="Gene3D" id="2.60.40.2030">
    <property type="match status" value="3"/>
</dbReference>
<feature type="domain" description="Fibronectin type-III" evidence="8">
    <location>
        <begin position="4016"/>
        <end position="4107"/>
    </location>
</feature>
<evidence type="ECO:0000256" key="5">
    <source>
        <dbReference type="SAM" id="MobiDB-lite"/>
    </source>
</evidence>
<dbReference type="Gene3D" id="2.170.16.10">
    <property type="entry name" value="Hedgehog/Intein (Hint) domain"/>
    <property type="match status" value="1"/>
</dbReference>
<feature type="domain" description="Fibronectin type-III" evidence="8">
    <location>
        <begin position="2173"/>
        <end position="2266"/>
    </location>
</feature>
<feature type="domain" description="Fibronectin type-III" evidence="8">
    <location>
        <begin position="4474"/>
        <end position="4563"/>
    </location>
</feature>
<dbReference type="InterPro" id="IPR036844">
    <property type="entry name" value="Hint_dom_sf"/>
</dbReference>
<dbReference type="GO" id="GO:0005509">
    <property type="term" value="F:calcium ion binding"/>
    <property type="evidence" value="ECO:0007669"/>
    <property type="project" value="InterPro"/>
</dbReference>
<dbReference type="GO" id="GO:0007154">
    <property type="term" value="P:cell communication"/>
    <property type="evidence" value="ECO:0007669"/>
    <property type="project" value="InterPro"/>
</dbReference>
<dbReference type="GO" id="GO:0016020">
    <property type="term" value="C:membrane"/>
    <property type="evidence" value="ECO:0007669"/>
    <property type="project" value="InterPro"/>
</dbReference>
<protein>
    <submittedName>
        <fullName evidence="9">Fibronectin type III domain protein</fullName>
    </submittedName>
</protein>
<dbReference type="NCBIfam" id="NF012211">
    <property type="entry name" value="tand_rpt_95"/>
    <property type="match status" value="1"/>
</dbReference>
<dbReference type="InterPro" id="IPR007280">
    <property type="entry name" value="Peptidase_C_arc/bac"/>
</dbReference>
<evidence type="ECO:0000313" key="9">
    <source>
        <dbReference type="EMBL" id="QEG39374.1"/>
    </source>
</evidence>
<accession>A0A5B9QKG9</accession>
<dbReference type="InterPro" id="IPR000601">
    <property type="entry name" value="PKD_dom"/>
</dbReference>
<reference evidence="9 10" key="1">
    <citation type="submission" date="2019-08" db="EMBL/GenBank/DDBJ databases">
        <title>Deep-cultivation of Planctomycetes and their phenomic and genomic characterization uncovers novel biology.</title>
        <authorList>
            <person name="Wiegand S."/>
            <person name="Jogler M."/>
            <person name="Boedeker C."/>
            <person name="Pinto D."/>
            <person name="Vollmers J."/>
            <person name="Rivas-Marin E."/>
            <person name="Kohn T."/>
            <person name="Peeters S.H."/>
            <person name="Heuer A."/>
            <person name="Rast P."/>
            <person name="Oberbeckmann S."/>
            <person name="Bunk B."/>
            <person name="Jeske O."/>
            <person name="Meyerdierks A."/>
            <person name="Storesund J.E."/>
            <person name="Kallscheuer N."/>
            <person name="Luecker S."/>
            <person name="Lage O.M."/>
            <person name="Pohl T."/>
            <person name="Merkel B.J."/>
            <person name="Hornburger P."/>
            <person name="Mueller R.-W."/>
            <person name="Bruemmer F."/>
            <person name="Labrenz M."/>
            <person name="Spormann A.M."/>
            <person name="Op den Camp H."/>
            <person name="Overmann J."/>
            <person name="Amann R."/>
            <person name="Jetten M.S.M."/>
            <person name="Mascher T."/>
            <person name="Medema M.H."/>
            <person name="Devos D.P."/>
            <person name="Kaster A.-K."/>
            <person name="Ovreas L."/>
            <person name="Rohde M."/>
            <person name="Galperin M.Y."/>
            <person name="Jogler C."/>
        </authorList>
    </citation>
    <scope>NUCLEOTIDE SEQUENCE [LARGE SCALE GENOMIC DNA]</scope>
    <source>
        <strain evidence="9 10">UC8</strain>
    </source>
</reference>
<dbReference type="InterPro" id="IPR040853">
    <property type="entry name" value="RapA2_cadherin-like"/>
</dbReference>
<evidence type="ECO:0000313" key="10">
    <source>
        <dbReference type="Proteomes" id="UP000325286"/>
    </source>
</evidence>
<dbReference type="PANTHER" id="PTHR13817">
    <property type="entry name" value="TITIN"/>
    <property type="match status" value="1"/>
</dbReference>
<evidence type="ECO:0000256" key="3">
    <source>
        <dbReference type="ARBA" id="ARBA00022737"/>
    </source>
</evidence>
<dbReference type="PROSITE" id="PS50817">
    <property type="entry name" value="INTEIN_N_TER"/>
    <property type="match status" value="1"/>
</dbReference>
<feature type="domain" description="Fibronectin type-III" evidence="8">
    <location>
        <begin position="2824"/>
        <end position="2912"/>
    </location>
</feature>
<keyword evidence="10" id="KW-1185">Reference proteome</keyword>
<evidence type="ECO:0000256" key="4">
    <source>
        <dbReference type="ARBA" id="ARBA00022837"/>
    </source>
</evidence>
<feature type="domain" description="Fibronectin type-III" evidence="8">
    <location>
        <begin position="3379"/>
        <end position="3469"/>
    </location>
</feature>
<dbReference type="OrthoDB" id="9805159at2"/>
<evidence type="ECO:0000259" key="7">
    <source>
        <dbReference type="PROSITE" id="PS50268"/>
    </source>
</evidence>
<feature type="domain" description="Fibronectin type-III" evidence="8">
    <location>
        <begin position="2639"/>
        <end position="2727"/>
    </location>
</feature>
<feature type="domain" description="Fibronectin type-III" evidence="8">
    <location>
        <begin position="3560"/>
        <end position="3651"/>
    </location>
</feature>
<keyword evidence="2" id="KW-0732">Signal</keyword>
<keyword evidence="3" id="KW-0677">Repeat</keyword>
<dbReference type="InterPro" id="IPR006141">
    <property type="entry name" value="Intein_N"/>
</dbReference>
<feature type="domain" description="Fibronectin type-III" evidence="8">
    <location>
        <begin position="3009"/>
        <end position="3097"/>
    </location>
</feature>
<dbReference type="SMART" id="SM00060">
    <property type="entry name" value="FN3"/>
    <property type="match status" value="31"/>
</dbReference>
<dbReference type="GO" id="GO:0016540">
    <property type="term" value="P:protein autoprocessing"/>
    <property type="evidence" value="ECO:0007669"/>
    <property type="project" value="InterPro"/>
</dbReference>
<feature type="domain" description="Cadherin" evidence="7">
    <location>
        <begin position="4943"/>
        <end position="5046"/>
    </location>
</feature>
<feature type="domain" description="Fibronectin type-III" evidence="8">
    <location>
        <begin position="4654"/>
        <end position="4744"/>
    </location>
</feature>
<feature type="domain" description="Fibronectin type-III" evidence="8">
    <location>
        <begin position="3098"/>
        <end position="3191"/>
    </location>
</feature>
<feature type="domain" description="Fibronectin type-III" evidence="8">
    <location>
        <begin position="4564"/>
        <end position="4652"/>
    </location>
</feature>
<dbReference type="SMART" id="SM00237">
    <property type="entry name" value="Calx_beta"/>
    <property type="match status" value="3"/>
</dbReference>
<feature type="domain" description="Fibronectin type-III" evidence="8">
    <location>
        <begin position="4295"/>
        <end position="4387"/>
    </location>
</feature>
<dbReference type="InterPro" id="IPR002126">
    <property type="entry name" value="Cadherin-like_dom"/>
</dbReference>
<feature type="domain" description="Fibronectin type-III" evidence="8">
    <location>
        <begin position="4834"/>
        <end position="4926"/>
    </location>
</feature>
<keyword evidence="4" id="KW-0106">Calcium</keyword>
<dbReference type="SMART" id="SM00089">
    <property type="entry name" value="PKD"/>
    <property type="match status" value="2"/>
</dbReference>
<feature type="domain" description="Fibronectin type-III" evidence="8">
    <location>
        <begin position="4200"/>
        <end position="4293"/>
    </location>
</feature>
<dbReference type="InterPro" id="IPR013783">
    <property type="entry name" value="Ig-like_fold"/>
</dbReference>
<dbReference type="InterPro" id="IPR001767">
    <property type="entry name" value="Hedgehog_Hint"/>
</dbReference>
<evidence type="ECO:0000256" key="2">
    <source>
        <dbReference type="ARBA" id="ARBA00022729"/>
    </source>
</evidence>
<dbReference type="InterPro" id="IPR038081">
    <property type="entry name" value="CalX-like_sf"/>
</dbReference>
<dbReference type="InterPro" id="IPR036116">
    <property type="entry name" value="FN3_sf"/>
</dbReference>
<dbReference type="InterPro" id="IPR006644">
    <property type="entry name" value="Cadg"/>
</dbReference>
<dbReference type="InterPro" id="IPR022409">
    <property type="entry name" value="PKD/Chitinase_dom"/>
</dbReference>
<dbReference type="PROSITE" id="PS50093">
    <property type="entry name" value="PKD"/>
    <property type="match status" value="1"/>
</dbReference>
<evidence type="ECO:0000259" key="6">
    <source>
        <dbReference type="PROSITE" id="PS50093"/>
    </source>
</evidence>
<sequence length="6140" mass="651409">MPNLRLRNSFSSLRFLSNRLRRREKQLNRRKMRRLLSEQLEPRRLLAADLQGDNLSAALPVALQANQQVEIDATIGDGNHGSLDVDLFRIDLVAGQTVTIDVDAEQDDTGAYISGLDSYLRVFDSAGMELANNSTGTSSNDSSQLGYYGPQRDSYLSFQAPTSGHFYIGVSGEQYDYYYFSGHTGNHQYDPAVPGSGTASSTGAYKLQLIADTPAGPSLSISDAGASEEDGSISFIVSLSESLSQSVTFDYATSDVSATAPEDYTSTSGTLTFAPGELSKTISVPVIDDAIENEADYETFTVDLSNVSGVLVADGSAVGTITNNDFPAGDPPGDNLSAALPVALQANQQVEIDATIGDGNHGSLDVDLFRIDLVAGQTVTIDVDAEQDDSGAYISGLDSYLRVFDSAGMELANNSTGTSSNDSSQLGYYGPQRDSYLSFQAPTSGHFYIGVSGEQYDYYYFSGHTGNHQYDPAVPGSGTASSTGAYKLQLIADTPAGPSLSISDAGASEEDGSISFIVSLSESLSQSVTFDYATSDVSATAPEDYTSTSGTLTFAPGELSKTISVPVIDDAIENEADYETFTVDLSNVSGVLVADGSAVGTITNNDFPAGDPPGDNLSAALPVALQANQQVEIDATIGDGNHGSLDVDLFRIDLVAGQTVTIDVDAEQDDTGAYISGLDSYLRVFDSAGMELANNSTGTSSNDSSQLGYYGPQRDSYLSFQAPTSGHFYIGVSGEQYDYYYFSGHTGNHQYDPAVPGSGTASSTGAYKLQLIADTPSMPSVSLSNASVSEDGGSVDVSVTLSEAAVDSVTLDYATVDGTAASSDDYTSASGSLTFNPGETEKLITVSIVDDSIYEGNENLQVVISNAVGALISDGDGTVTILEDDNSPPTIAPIQDQTIAEDSVDQTFSVTVADLDTDLSSVTLSATSSDATILQETAITFSGSGANRTMTVTPEPNAHGTVTITLVANDGTDLSVPVSFSLDVTPVNDVPASGPNTVTTAEDQPYTFVFADFPYSDIDLDPLAWVTVTGIASSGVLSLSGSPLNAGADVSLSAINSGQLTYSPPSDAFGAGLDSFTFTVSDGQASSAESVMTIDVDSLNDAPTTLDHELTISESTSHTFSVADFPYSDVESDPIAGVELVSVPQDGTLSLNGNPINAPTTVAVADIASGLLIFSPSAGASGTPYTSFDFKVSDGSAVSTTAVMTFNVLPFNDIPAIESIADGSAAEDTTYGPIQFTVNDPDGPDPITLTATSSHQSLVADGDIDIVDLGGGSYTLTATPLADAFGSTTIEITASDGLATDTESFVLTFAPVNDLPTIASISDASGREDTTFGPLTLTISDVDDPLSSLIVSGSSSNTSLVDNAGISFSNTQTANPTLSITPQPGASGQTTISVIVDDGTGSTVETFVLTIVANQVPTTADSVKTIDEDGSLTFAAGDFPFNDLDSDPLVGIEVLSLPGNGSLTLDGVTLSGPTSVTKAQLDGGLLVFSPAPNANGQPYATFDFAVDDGSDASASAVMTVNVTAVNDAPSTDDVDLFVDEDQTHIFATANFTYTDVESDPLGGIQIQSLPTAGSLILGGVTLSSPTFVSKADLDNGQLRFRPVDDESGTPYTTFDFSVSDGTLLSNMAKVTIHVAAVNDPPVIVPISDATIREDGTYGPITLTVNDVDHSLASLTLAGDSANTAVVANSGITFANTGTANPTLTITPVPGASGDTVITVSVSDGESTVQTDFVLSVAANQIPATANTSVTIDEDQSHTFVAADFPYSDGDLDPMAGILVQTLPTQGTLFLDGNALTQATSITKSQIDGGALVYVPPVNANGVPLTSFDFAVKDSFDDSAPAVMTINVNSVNDAPTSADVTFTLNEDTTYVFAANDFPYSDVESDPLEGVEILSLPAVGSLILAGTPLTAPTPITRAQLDSGSFLYQPPDNGNGAPFTTFEFAVSDALQSSGTATATFAVLSVNDAPSGIDTVKDIGSSSSYSFSSGDFPLLDSFDSPPDQLMEVQFATVPDAAQGTLLLDGNLLQSGAIVDAAALSTLTFTPAGNATTPSSFEFYVRDDGGTANGGVDWSTSPNTFIIGQRPSQPGGLTATNATHDSLSLSWNTSTHVAQYVLQRSLDNFNWTTIANVPETTTDYTDTGLDEATRYYYRVSATNAIGESAKSNSVNRWTLPNDPQGLTATFVSSTQVDFAWTDQSDRETFYYIEQSTNGGTSWSTIVSSLPANTESHSFNGSFLSDQEYHFRVRVYTYFGYQSSYSSVVSLTTPAFPVPPTGLSTTASSESSVSLVWADSDDETSYSIQRSIDNLDWSTIGTVPADTNQYVDTGLDEASRYYYRLVATNAHGDSVPSGSVSRWTFPNPADSLTATVMSSTQVDLTWLDQSSKEYSFYVEQSSNSGASWSTVTSALPVDTESVSVPGPFQGSTEYQFRIRVYTTLGYQSSYSEPVSVTTPAFPDQPTGLAVTSHTSDSIAIQWNDGAHESDYSIERSLNNIDWVLLGTVAADTTAYVDTGLDEATRYYYRVVASNAFGDSAPSSSVNRWTLPNAPDGLSATVVGSTQIDLTWTDQSSTETWYYVEQSSNGGINWSNISSNLPANTESFSAPGPFLGDDEYSFRVRVYSQLGNQSSYSAPFAITTPGFPDWPTGLSVSGHTSNSITLDWNDVDSETSYLIQRSDDNTTWSTIGTVAQDATTYTDTGLTEATRYYYRVIAANAIGDSAPSSSVNRWTLPNAPDGLTATVVSSTQIDVSWNDLSNSEQNYYVEQSDNGGATWNSVGSLAANTISFSAPGPFQGDESYSFRVRVYDGWPSYQSHYSEPISVTTPAFPDQPTGLTAIDSTQDTVTLQWNDLADETSYRIERSEDGSTWTTIDTLSADVTSYTDTSLDEATRYYFRVIAANAIGDSAPSSFTNRWTLPNAPDGLTATVVSSTQIDVSWNDLSNSEQNYYVEQSDNGGATWNSVGSLAANTISFSAPGPFQGDESYSFRVRVYDGWPSYQSNYSEPISVTTPAFPDQPTGLTAIDSTQDTVTLQWNDLADETSFRIERSEDGSTWTTIDTLPADVTSYNDTSLDETTRYYYRVIAANAIGDSAPSSSTYRWTLPNAPDGLTATVVSSTQIDVSWNDLSNSEQNYYVEQSDNGGVTWNSVGSLAANTISFSAPGPFQGDESYSFRVRVYDGWPSYQSNYSEPISVTTPAFPDQPTGLTAIDSTQDTVTLQWNDLADETSFRIERSEDGSTWTTRDTLAADVTSYTDTSLDEATRYYYRVIAANAIGDSAPSSSTYRWTLPNAPDGLTATVVGGGQIDVSWNDLSNSEQNYYVEQSDNGGMTWNSVGSLAANTISFSAPGPFQGDESYSFRVRVYDGWPSYQSNYSEPISVTTPAFPDQPVGLTATAVSDDSVALQWGDSDDETGYEVYRSLDSLNWTSVGTLPVDVVNFTDTGLQEVTRYYYRLVATNALGDSAPSNVVNSSTPTIPPSGLTATAVGATQIDLSWNDQSDRENQYVVQQSDDGGTTWSTIATLPTNSTNFTATGPFQGNQEYTFRVGSYDWSSSQYSYSANHSVTTPVFPDQPHGLNFSANEDSITLTWNDVEDETSYLVQRSTDNTSWNQIGALPANTTTFVDQGLPEATSYFYRVQANNSLGLSAHSDALTAFTTPIAPDGLSATFASATKIDLTWSDRSSKEIQYHVQQSDDGGTTWESLAILSANVITYSARGPFQGDQPYLFRVKAFANASSESYSAPISLTTPAYPDQPTGLTVSATSEDTLSLQWNDLSDETEYVIHRSTNGTSWSILDTLAADTTSYIDSGLDDSKRYHYFLVARNTSGDSAPSESVNSLTQFNGPDGLTATTLSPTEIQLDWNDHSSSETFYRVESNRDAATNWIDESGNLAPDTTQFVATIVPNENVSFRVVASDAHGRILYSNVLNLVTTPPQEPTDLTIVDATTDDITLSWDDVAFEDSYRLERSDDQTNWSVIDSVLADTTNSFIEEMLDEATRYYYRVIASNSQGDSAPSDTVFRTTGMLAPTDLTATVQSPESVLLEWTDHSNTESGFSVQRAESASGPWVTVTGSVPQDEGSYLVESLQPNTNYFFRVRAKNSVTSSSYSNVAEVNTPNVADAPTDLATSSVSNTQVELTWTAAGGSPTDYRIERSDDFAVSFSPIATIAASNLSYLDTTLDADELYVYRVVAIGTLESLPSDTSEITTTSDAPIDLAASSITADAVALSWTRPAGDTSLMLVERLEDGDEDGVWDLVATSAPIDGESYTAEGLQPDTAYRFQLRVETASGLATPSLPIDVTTSPLDTPTDVAVTVVSNTQVSVDWTDNSSGTLSQRIERSSDGGSTYSTVATLSAGTESYLMTDLAPGTDYQIRVVALAGASTSASAPVALATTATSPTGLSATQSASDEVTLTWSRPSGDSSLIEIEFSTDGVSFTPVATVDADTATVTSLVPGTLYFFRVRASTPGGTGTYSNVVSPPVTSITAPSGITVSAISNTIVQVQWTDNSNNETGFRVEASTDGGTTFTTVATTGINENLVDVTDLTPGEVYQFRVFATNGIDSPASGTSSLTTSADPPTSVTATGNTTTSIEVQWQYPVGDTSTSELEMSEDGVSFTVVDSSISQSSYVVDSLTSGTTYYFRVRVATAAGSAAYSAVVSAEPVEIAAPTNLTTSDVANTSLTIDWVPGGDPGTEQRIEYSEDSGATFSEVAVVSESTSSFDITGLEAGTNYQIRVIAFSPAGESDPSNVATVTTTSVAPSTITATPVTPTSILVSWVRDSGDESLHQVEIASGGTFAPVGAATRFGTSSSIIGLVPNTTYSFRIVVIPPSGVGGVSPTALATTPSDAPSIPWNVYATTGSATSIDLSWSSSPTAVSYTIEQREEVATTWTTVGTSGSTSFTANGLEPGGALYSYRVRATSGDGYTSPASEFVAARTDNVAPTITAPATAGSSLVTGTSTTLSVNATDDADDSDLIFTWSVVSGPGEGTASFSENESNAAKNATATFDRAGSYVLGVTAEDKRGLKATSTVSVTVEQTLTDFFIDQDDVMVVEHQTRPFTATALDQFGWDYVRSTVNWSLTSGDGSLDGDGVYTPPDPFEEGSFTVQAELDGNTVSLTGELKEDYDEIIDDIKVWHPESVSHVSGKLSFSWSPLGEGKPTLTQAMMGDSILEGGVGHYDGPTPVFEYHFAEGVLVNGSGQDFIFFAHRSTPNGFTVDVDGYGSGSLNGSTTPSGETHEWYWIDNDTPGGFQHGVVYSRYDLSDFGVPDGESVTKLTLNSPVSGDWAGIGAISQKFNLQLHKGGGGAVSEDDEDDPSNTEINSRDWLGAELSIEDFGTLEDGAYLTIHTGHEDLLVHAIGEDDVIETKDGDTFLLLGTDKLVDTPPRMQVDVLEPGDHYIELRYHKDDADTEGTVVDSVQFHLRDGGYSVDDYFRVTDYEQEGETWSLNVLDNDYKSGELTIESVSGVGQGTVTIQGSTLHYQPSLSARGWDVFTYTVSNSHGETFTSEVVLSIERPDLFREVQLGELDPAARAEVTAKYNDWLYRTAEKNFGTAVANELKNNYPTVSRPGGNSEPTLEWIARLIGKGWEFRSTQLSWTPWRLGLGGKDDIIDFDRDVNVVPDASGVRVIEWGTSHLYTSLFDSGTEYPISAADQARAIVTYVSNATVTENATGYTPPESPTKVGLTTFFSHPNVQFVGVAAAVAIAGPAGWAAAGALTSTFTVGGVTLTAAGLGQASVAVGSAWALTRATDNAVGQVVDSDGDGVGDRTFGQSLVDATTGDQAYSDTLLKRADIAVMIVEVGPGIFQMVRGTAGFATRAALGSVKHVRSLGQNVPKLINRDTYCFAPETLVSTDHGPKPIGELEAGATVLAMDFVDGEVKETEVNAAHHNRFSGNWVTVTLQTDSEDTVEVTENHPFWVVRGEDMDRRQSPDLGDDAITSSSDITGRWVFSHDLRRGDVLLTSDGEEVTVLSVRISNVTDKEVCNLTIAEHHSYFVSALGLLVHNISFCDELVKYLRRTGQSVAKPATLIAKAKELGYANSAVHAHHIVMKTGKGVLGKAYTRYAQKLLRDNGIEVLESAASISRAGDEFHNLTYALNYANGIHSTKYQRYIAKELWRAKKNAIDRGDDVADALKAKLADWKDQFAQGKDFWNT</sequence>
<feature type="domain" description="Fibronectin type-III" evidence="8">
    <location>
        <begin position="4745"/>
        <end position="4833"/>
    </location>
</feature>
<feature type="domain" description="Fibronectin type-III" evidence="8">
    <location>
        <begin position="3834"/>
        <end position="3925"/>
    </location>
</feature>
<dbReference type="CDD" id="cd00063">
    <property type="entry name" value="FN3"/>
    <property type="match status" value="30"/>
</dbReference>
<dbReference type="InterPro" id="IPR003587">
    <property type="entry name" value="Hint_dom_N"/>
</dbReference>
<dbReference type="Pfam" id="PF03160">
    <property type="entry name" value="Calx-beta"/>
    <property type="match status" value="3"/>
</dbReference>
<feature type="compositionally biased region" description="Polar residues" evidence="5">
    <location>
        <begin position="4552"/>
        <end position="4564"/>
    </location>
</feature>
<feature type="domain" description="Fibronectin type-III" evidence="8">
    <location>
        <begin position="3194"/>
        <end position="3282"/>
    </location>
</feature>
<feature type="domain" description="Fibronectin type-III" evidence="8">
    <location>
        <begin position="2454"/>
        <end position="2542"/>
    </location>
</feature>
<dbReference type="SUPFAM" id="SSF141072">
    <property type="entry name" value="CalX-like"/>
    <property type="match status" value="3"/>
</dbReference>
<feature type="domain" description="Fibronectin type-III" evidence="8">
    <location>
        <begin position="4110"/>
        <end position="4199"/>
    </location>
</feature>
<dbReference type="InterPro" id="IPR050964">
    <property type="entry name" value="Striated_Muscle_Regulatory"/>
</dbReference>
<dbReference type="PROSITE" id="PS50268">
    <property type="entry name" value="CADHERIN_2"/>
    <property type="match status" value="1"/>
</dbReference>